<dbReference type="AlphaFoldDB" id="A0A9P1JLC9"/>
<proteinExistence type="predicted"/>
<geneLocation type="plasmid" evidence="1">
    <name>VIBNI_pA</name>
</geneLocation>
<dbReference type="EMBL" id="FP893246">
    <property type="protein sequence ID" value="CBJ93185.1"/>
    <property type="molecule type" value="Genomic_DNA"/>
</dbReference>
<organism evidence="1">
    <name type="scientific">Vibrio nigripulchritudo</name>
    <dbReference type="NCBI Taxonomy" id="28173"/>
    <lineage>
        <taxon>Bacteria</taxon>
        <taxon>Pseudomonadati</taxon>
        <taxon>Pseudomonadota</taxon>
        <taxon>Gammaproteobacteria</taxon>
        <taxon>Vibrionales</taxon>
        <taxon>Vibrionaceae</taxon>
        <taxon>Vibrio</taxon>
    </lineage>
</organism>
<sequence length="202" mass="23359">MAFDLVRLERYCSKVISRFAQQHHQERFYRFAIDEDLLCLNSVEAHDETAVRYQLAWQESVRPLVSWEEVQADPESQRLIGLLERYQGLDTGDHAACLQAINDERAQKRQEQPVNPYSTPEGLLSLRENTGDWKYQGFATLTDCDGFNWEAVVDHQELDPQSQPHSEYAVAMTQLLARLVESGIFQELNVTEDFSAIRVEHD</sequence>
<name>A0A9P1JLC9_9VIBR</name>
<gene>
    <name evidence="1" type="ORF">VIBNI_0160</name>
</gene>
<evidence type="ECO:0000313" key="1">
    <source>
        <dbReference type="EMBL" id="CBJ93185.1"/>
    </source>
</evidence>
<keyword evidence="1" id="KW-0614">Plasmid</keyword>
<accession>A0A9P1JLC9</accession>
<protein>
    <submittedName>
        <fullName evidence="1">Uncharacterized protein</fullName>
    </submittedName>
</protein>
<reference evidence="1" key="1">
    <citation type="submission" date="2010-02" db="EMBL/GenBank/DDBJ databases">
        <authorList>
            <person name="Genoscope - CEA"/>
        </authorList>
    </citation>
    <scope>NUCLEOTIDE SEQUENCE</scope>
    <source>
        <plasmid evidence="1">VIBNI_pA</plasmid>
    </source>
</reference>